<dbReference type="InterPro" id="IPR007452">
    <property type="entry name" value="TamB_C"/>
</dbReference>
<dbReference type="GO" id="GO:0005886">
    <property type="term" value="C:plasma membrane"/>
    <property type="evidence" value="ECO:0007669"/>
    <property type="project" value="InterPro"/>
</dbReference>
<keyword evidence="2 6" id="KW-0812">Transmembrane</keyword>
<evidence type="ECO:0000256" key="5">
    <source>
        <dbReference type="SAM" id="MobiDB-lite"/>
    </source>
</evidence>
<dbReference type="OrthoDB" id="1386367at2759"/>
<proteinExistence type="predicted"/>
<reference evidence="8" key="1">
    <citation type="submission" date="2021-01" db="EMBL/GenBank/DDBJ databases">
        <title>Adiantum capillus-veneris genome.</title>
        <authorList>
            <person name="Fang Y."/>
            <person name="Liao Q."/>
        </authorList>
    </citation>
    <scope>NUCLEOTIDE SEQUENCE</scope>
    <source>
        <strain evidence="8">H3</strain>
        <tissue evidence="8">Leaf</tissue>
    </source>
</reference>
<keyword evidence="9" id="KW-1185">Reference proteome</keyword>
<dbReference type="PANTHER" id="PTHR34457">
    <property type="entry name" value="EMBRYO DEFECTIVE 2410"/>
    <property type="match status" value="1"/>
</dbReference>
<evidence type="ECO:0000259" key="7">
    <source>
        <dbReference type="Pfam" id="PF04357"/>
    </source>
</evidence>
<keyword evidence="3 6" id="KW-1133">Transmembrane helix</keyword>
<evidence type="ECO:0000256" key="2">
    <source>
        <dbReference type="ARBA" id="ARBA00022692"/>
    </source>
</evidence>
<organism evidence="8 9">
    <name type="scientific">Adiantum capillus-veneris</name>
    <name type="common">Maidenhair fern</name>
    <dbReference type="NCBI Taxonomy" id="13818"/>
    <lineage>
        <taxon>Eukaryota</taxon>
        <taxon>Viridiplantae</taxon>
        <taxon>Streptophyta</taxon>
        <taxon>Embryophyta</taxon>
        <taxon>Tracheophyta</taxon>
        <taxon>Polypodiopsida</taxon>
        <taxon>Polypodiidae</taxon>
        <taxon>Polypodiales</taxon>
        <taxon>Pteridineae</taxon>
        <taxon>Pteridaceae</taxon>
        <taxon>Vittarioideae</taxon>
        <taxon>Adiantum</taxon>
    </lineage>
</organism>
<dbReference type="PANTHER" id="PTHR34457:SF3">
    <property type="entry name" value="PROTEIN TIC236, CHLOROPLASTIC"/>
    <property type="match status" value="1"/>
</dbReference>
<feature type="domain" description="Translocation and assembly module TamB C-terminal" evidence="7">
    <location>
        <begin position="1784"/>
        <end position="2181"/>
    </location>
</feature>
<name>A0A9D4VAV4_ADICA</name>
<comment type="caution">
    <text evidence="8">The sequence shown here is derived from an EMBL/GenBank/DDBJ whole genome shotgun (WGS) entry which is preliminary data.</text>
</comment>
<evidence type="ECO:0000256" key="4">
    <source>
        <dbReference type="ARBA" id="ARBA00023136"/>
    </source>
</evidence>
<dbReference type="Pfam" id="PF04357">
    <property type="entry name" value="TamB"/>
    <property type="match status" value="1"/>
</dbReference>
<comment type="subcellular location">
    <subcellularLocation>
        <location evidence="1">Membrane</location>
        <topology evidence="1">Single-pass membrane protein</topology>
    </subcellularLocation>
</comment>
<protein>
    <recommendedName>
        <fullName evidence="7">Translocation and assembly module TamB C-terminal domain-containing protein</fullName>
    </recommendedName>
</protein>
<sequence>MHAARGSLVGHVVADPRQALPTSIAASAPPFLSSSLVSRNSLLCRNAPFLGATFTNHRKKKRRKKKETQYSTPFLDNDYMLSPCCYSGPHPSEDGTVPPTQQFTSRWLPTQPNSSNSQSTLNFRNDLLLHPAHLSRIVGCWCRSKMRNGGRAVFGATHNFLYENSVLLLRGAAFVGSVVLLGVLSLYAQAKAQTHIQKYVLPPVANIVSTYLGRKVELGKVHSVSPLGLTLESCSLGPHEKEFSCGELPLVEIRMRPFTSIQRRQIVLDAVLLQPNLLVCQKKDWSWLGIPTPTEKSFHRKNDEEGLDGRTKARRLFREQMGLRLAKERDAAARKAAETGYVLCSDVHFEEFLAKARPHDETGNGVEKFSPDLNMGEGVHQGIGESWPHAVHNGDIVYESFQEEITSNNRKVLSKSLTDCKSWVDKHLVSPVPLFKHWSSKSTTRKAEGQQRNLEASAAAARAYFEQLGHTQGIGLNGGAKKQPMPEQQKPARTAGALSNNSEDMEFQSALNLDDQGALNDMLKSESSNEKVTADLSSVNAVQTDANTRELANMSFPESTQLRTMLQEESWWKRLFRGKNARIVIEKPKFEFKGGAKGFADSLVAQAKSNLNAAPLQKWLPVNLDTVYVREGTLMLLAYGDAEPRVMENINGRVKLGSRYEQVDVHVIGKLQQWRTPKAESSGGRLLVKVVADIRQQKWHVKLRGKNLFAPLLERLLEIPLDWLDGRASGELSIWASKGDSFPNLAGRLAVSKLGFKIWEAPSAFKDVSGTLFIQGQRLFLHNTHGFFGVVPLHVSGDMDLNPDGGEYRLVCQVPNVEINALMKTLKARPPLFSLAGAIKAAVYCRGPLEVPVFAGSAEISKKNMTVALNGPTTAASEAVKQHESRGAVAAFDRIPFSYASANFTFDTDNCMADVYGIRATLVDGGELRGAGNLWICPEGEVDTTAVNMDLSGLALFDSVVQNYLPASFKVSPIKLNYIHGEAKIQGSLLQPVFDIKWNAPEAKGAFNGVRGDINISHDAIAINSSAYTFDLSAKIHTAYPTATFERRVKSLDLGPSPPDIEGLDVDLRMRGFDCLGLVSPNLSGIAIPSATEGIHTKLTGRAKFQGRVVKLSENVEIMESSRNQKIEAANQQGSGVTGEILLSGMKLNQFLVAPHLSGSMDIFPTKFRLNAVGRADEHLTVNFSKDLDFENLEQRVPLANLSAEPAKQSFSFLLERGPLRMYMDYKPGQSAKLEVRNLQLDELELASLRGTIQKADTQLNFQKRKGHGILSVRRPRFSGVQGESLDLSCRWSGDVITLEQSVLEQASSRYELQGEYVLPGPRDHFFAEKDRGDGSSKTAMAGQLGSFMTSLGRWRLQLEVPGAEVTDMLPVARLLSRSSDPAVVSRSKELFMQAMQHAGFSTENMKQQLESLRHNKEVPTLEEGAQESIPLPGLAELKGHWHGTFDASGGGNGDTSADFDFHGEEWEWGSYKIQRVSSAGSFNNNDGLHLDKIFIQKDTATLHADGTLLGPKSNLHFAVLNFPIGLVPPLLHAVQSSTMQPVPYQTARAPISSIRGILYMEGDLRGPLAKPQCDVQVRLLDGVIGGVDLGCAEVVASITSANRLNFNAKFEPVVRSGHVRLRGSLPLEATDFDAPQDDEAQEEVRNLKRSRGWNRNKSKAIEENDTEEKKIVRDRLGDDGWEVHLAESLKELDWDFSDKGAVQMDATVKDGGMMLITALSPHLHWLQGNADLTLQVRGTVDQPTVDGVASFHRVSISSPVLPRPLSNFGGTIRVVNNQLRVEGLEGRVGRKGRLYVKGKLPLRASEPSFGNNVELRTDYLEVRAKNMFSGQVDSQMRFTGSILEPEVSGMIKLSHGEAYLPQEKGVTTAASTLASSLTGMAAGGKMNRFPQSDVGGNLVRFPQNDVGSLPDHLRDTQAINGNEDKTEEKKEQMKSLVAVGLKNLKLVLGPELRVVYPLILNFAVSGELELNGLADPQWIKPKGTLTFENGDVNLVATQVRLNRDHPNRARFEPEQGLDPTLDLALVGADWQLKVQGRARNWQDNLVITSRSGEPDDFTRTEAARVFESQLADSLLEGNGQLAFKKLAAATVETLMPKIEGKGEFGQARWRLVSAPQIPNLLSLDPTTDPFKSLANLSFGTEVEVQLGKRLQASVVRQLKESEMATQWTLIYHLSNKLRVLFSSIPSVDNRLLFEYSATSQN</sequence>
<feature type="transmembrane region" description="Helical" evidence="6">
    <location>
        <begin position="167"/>
        <end position="188"/>
    </location>
</feature>
<evidence type="ECO:0000313" key="8">
    <source>
        <dbReference type="EMBL" id="KAI5082263.1"/>
    </source>
</evidence>
<dbReference type="GO" id="GO:0009306">
    <property type="term" value="P:protein secretion"/>
    <property type="evidence" value="ECO:0007669"/>
    <property type="project" value="InterPro"/>
</dbReference>
<evidence type="ECO:0000256" key="6">
    <source>
        <dbReference type="SAM" id="Phobius"/>
    </source>
</evidence>
<evidence type="ECO:0000313" key="9">
    <source>
        <dbReference type="Proteomes" id="UP000886520"/>
    </source>
</evidence>
<keyword evidence="4 6" id="KW-0472">Membrane</keyword>
<evidence type="ECO:0000256" key="1">
    <source>
        <dbReference type="ARBA" id="ARBA00004167"/>
    </source>
</evidence>
<dbReference type="InterPro" id="IPR053022">
    <property type="entry name" value="Chloroplast_translocon_comp"/>
</dbReference>
<dbReference type="Proteomes" id="UP000886520">
    <property type="component" value="Chromosome 2"/>
</dbReference>
<accession>A0A9D4VAV4</accession>
<evidence type="ECO:0000256" key="3">
    <source>
        <dbReference type="ARBA" id="ARBA00022989"/>
    </source>
</evidence>
<gene>
    <name evidence="8" type="ORF">GOP47_0002006</name>
</gene>
<feature type="region of interest" description="Disordered" evidence="5">
    <location>
        <begin position="475"/>
        <end position="497"/>
    </location>
</feature>
<dbReference type="EMBL" id="JABFUD020000003">
    <property type="protein sequence ID" value="KAI5082263.1"/>
    <property type="molecule type" value="Genomic_DNA"/>
</dbReference>